<evidence type="ECO:0000256" key="2">
    <source>
        <dbReference type="ARBA" id="ARBA00022857"/>
    </source>
</evidence>
<dbReference type="PANTHER" id="PTHR43490:SF99">
    <property type="entry name" value="SHORT-CHAIN DEHYDROGENASE_REDUCTASE"/>
    <property type="match status" value="1"/>
</dbReference>
<dbReference type="GO" id="GO:0016491">
    <property type="term" value="F:oxidoreductase activity"/>
    <property type="evidence" value="ECO:0007669"/>
    <property type="project" value="UniProtKB-KW"/>
</dbReference>
<dbReference type="OrthoDB" id="1933717at2759"/>
<dbReference type="InterPro" id="IPR036291">
    <property type="entry name" value="NAD(P)-bd_dom_sf"/>
</dbReference>
<dbReference type="PANTHER" id="PTHR43490">
    <property type="entry name" value="(+)-NEOMENTHOL DEHYDROGENASE"/>
    <property type="match status" value="1"/>
</dbReference>
<dbReference type="InterPro" id="IPR002347">
    <property type="entry name" value="SDR_fam"/>
</dbReference>
<keyword evidence="2" id="KW-0521">NADP</keyword>
<evidence type="ECO:0000256" key="1">
    <source>
        <dbReference type="ARBA" id="ARBA00006484"/>
    </source>
</evidence>
<dbReference type="SUPFAM" id="SSF51735">
    <property type="entry name" value="NAD(P)-binding Rossmann-fold domains"/>
    <property type="match status" value="1"/>
</dbReference>
<sequence length="240" mass="25990">MSKVILVTGSNSSIGFELVRILAEKGHTVYLSARNEEAGLEAQKILHAKGLTNVKFVLLDIRDTASIERAKNTIEEAEGRLDALVNNAAISRNDTLRRASELDIAVFKDIMETNFVGLVQTTTAFVPLLRKSSDPSIVNVSSGLGSSTYQTRRGQPTLFTAYAVSKAAVNSYTVNLSQDLEKEGFKVNAVCPGLVSSRLNNFIEGGKSLEAGAQAIEPFVLLDKDGPTGKFYSQGVEMEW</sequence>
<evidence type="ECO:0000256" key="5">
    <source>
        <dbReference type="SAM" id="Coils"/>
    </source>
</evidence>
<dbReference type="PRINTS" id="PR00081">
    <property type="entry name" value="GDHRDH"/>
</dbReference>
<feature type="coiled-coil region" evidence="5">
    <location>
        <begin position="67"/>
        <end position="94"/>
    </location>
</feature>
<gene>
    <name evidence="6" type="ORF">JR316_010505</name>
</gene>
<comment type="similarity">
    <text evidence="1 4">Belongs to the short-chain dehydrogenases/reductases (SDR) family.</text>
</comment>
<reference evidence="6" key="1">
    <citation type="submission" date="2021-02" db="EMBL/GenBank/DDBJ databases">
        <title>Psilocybe cubensis genome.</title>
        <authorList>
            <person name="Mckernan K.J."/>
            <person name="Crawford S."/>
            <person name="Trippe A."/>
            <person name="Kane L.T."/>
            <person name="Mclaughlin S."/>
        </authorList>
    </citation>
    <scope>NUCLEOTIDE SEQUENCE [LARGE SCALE GENOMIC DNA]</scope>
    <source>
        <strain evidence="6">MGC-MH-2018</strain>
    </source>
</reference>
<dbReference type="Gene3D" id="3.40.50.720">
    <property type="entry name" value="NAD(P)-binding Rossmann-like Domain"/>
    <property type="match status" value="1"/>
</dbReference>
<evidence type="ECO:0000313" key="6">
    <source>
        <dbReference type="EMBL" id="KAG5164860.1"/>
    </source>
</evidence>
<dbReference type="PRINTS" id="PR00080">
    <property type="entry name" value="SDRFAMILY"/>
</dbReference>
<dbReference type="Pfam" id="PF00106">
    <property type="entry name" value="adh_short"/>
    <property type="match status" value="1"/>
</dbReference>
<dbReference type="EMBL" id="JAFIQS010000011">
    <property type="protein sequence ID" value="KAG5164860.1"/>
    <property type="molecule type" value="Genomic_DNA"/>
</dbReference>
<protein>
    <submittedName>
        <fullName evidence="6">Uncharacterized protein</fullName>
    </submittedName>
</protein>
<accession>A0A8H7XNI0</accession>
<evidence type="ECO:0000256" key="4">
    <source>
        <dbReference type="RuleBase" id="RU000363"/>
    </source>
</evidence>
<organism evidence="6">
    <name type="scientific">Psilocybe cubensis</name>
    <name type="common">Psychedelic mushroom</name>
    <name type="synonym">Stropharia cubensis</name>
    <dbReference type="NCBI Taxonomy" id="181762"/>
    <lineage>
        <taxon>Eukaryota</taxon>
        <taxon>Fungi</taxon>
        <taxon>Dikarya</taxon>
        <taxon>Basidiomycota</taxon>
        <taxon>Agaricomycotina</taxon>
        <taxon>Agaricomycetes</taxon>
        <taxon>Agaricomycetidae</taxon>
        <taxon>Agaricales</taxon>
        <taxon>Agaricineae</taxon>
        <taxon>Strophariaceae</taxon>
        <taxon>Psilocybe</taxon>
    </lineage>
</organism>
<comment type="caution">
    <text evidence="6">The sequence shown here is derived from an EMBL/GenBank/DDBJ whole genome shotgun (WGS) entry which is preliminary data.</text>
</comment>
<name>A0A8H7XNI0_PSICU</name>
<proteinExistence type="inferred from homology"/>
<keyword evidence="5" id="KW-0175">Coiled coil</keyword>
<keyword evidence="3" id="KW-0560">Oxidoreductase</keyword>
<evidence type="ECO:0000256" key="3">
    <source>
        <dbReference type="ARBA" id="ARBA00023002"/>
    </source>
</evidence>
<dbReference type="AlphaFoldDB" id="A0A8H7XNI0"/>